<proteinExistence type="predicted"/>
<feature type="non-terminal residue" evidence="1">
    <location>
        <position position="1"/>
    </location>
</feature>
<comment type="caution">
    <text evidence="1">The sequence shown here is derived from an EMBL/GenBank/DDBJ whole genome shotgun (WGS) entry which is preliminary data.</text>
</comment>
<keyword evidence="2" id="KW-1185">Reference proteome</keyword>
<dbReference type="EMBL" id="CATQJA010002663">
    <property type="protein sequence ID" value="CAJ0581297.1"/>
    <property type="molecule type" value="Genomic_DNA"/>
</dbReference>
<dbReference type="AlphaFoldDB" id="A0AA36G6H1"/>
<evidence type="ECO:0000313" key="1">
    <source>
        <dbReference type="EMBL" id="CAJ0581297.1"/>
    </source>
</evidence>
<evidence type="ECO:0000313" key="2">
    <source>
        <dbReference type="Proteomes" id="UP001177023"/>
    </source>
</evidence>
<dbReference type="PANTHER" id="PTHR35014:SF2">
    <property type="entry name" value="NEMATODE SPECIFIC PEPTIDE FAMILY"/>
    <property type="match status" value="1"/>
</dbReference>
<organism evidence="1 2">
    <name type="scientific">Mesorhabditis spiculigera</name>
    <dbReference type="NCBI Taxonomy" id="96644"/>
    <lineage>
        <taxon>Eukaryota</taxon>
        <taxon>Metazoa</taxon>
        <taxon>Ecdysozoa</taxon>
        <taxon>Nematoda</taxon>
        <taxon>Chromadorea</taxon>
        <taxon>Rhabditida</taxon>
        <taxon>Rhabditina</taxon>
        <taxon>Rhabditomorpha</taxon>
        <taxon>Rhabditoidea</taxon>
        <taxon>Rhabditidae</taxon>
        <taxon>Mesorhabditinae</taxon>
        <taxon>Mesorhabditis</taxon>
    </lineage>
</organism>
<accession>A0AA36G6H1</accession>
<dbReference type="Proteomes" id="UP001177023">
    <property type="component" value="Unassembled WGS sequence"/>
</dbReference>
<evidence type="ECO:0008006" key="3">
    <source>
        <dbReference type="Google" id="ProtNLM"/>
    </source>
</evidence>
<gene>
    <name evidence="1" type="ORF">MSPICULIGERA_LOCUS19461</name>
</gene>
<name>A0AA36G6H1_9BILA</name>
<sequence>MLPSLAVLGSLAFTQNSTSHLQPNIFVLPGPSNKSCSNEEFERTKGCMTTFIENYNYQLDDQGKLPRNFYPLFDRIQIDAANLCKTFSSLQSCLGSRYEDCLTLETLSKLTNTMDDAKAYAEELALFELYCSNSRRFIEYFQCYDSIEDDELHKAVLDHCDDDLHNPACRDMVTVARCQLVLFQRDCGQKIKTAFCAYNNIRMRMFGYETCEERPCSSKRPSILLVLALAICFYFSSTSPQENFYADKALAPSVCETIDYVTAFNCFQNLIYLNRTVPVKATKFPPFSALKISETNVACDQVDKLNDCLGSTKTRCFDLPTIARYVPSDTSVEAESYLRLFINMNYRCNDTKNYQRYVNCRTAVTGMREQTRTEYSNCGDYRYGDEC</sequence>
<dbReference type="PANTHER" id="PTHR35014">
    <property type="entry name" value="INFECTION RESPONSE PROTEIN-RELATED"/>
    <property type="match status" value="1"/>
</dbReference>
<protein>
    <recommendedName>
        <fullName evidence="3">DUF19 domain-containing protein</fullName>
    </recommendedName>
</protein>
<reference evidence="1" key="1">
    <citation type="submission" date="2023-06" db="EMBL/GenBank/DDBJ databases">
        <authorList>
            <person name="Delattre M."/>
        </authorList>
    </citation>
    <scope>NUCLEOTIDE SEQUENCE</scope>
    <source>
        <strain evidence="1">AF72</strain>
    </source>
</reference>